<evidence type="ECO:0000313" key="1">
    <source>
        <dbReference type="EMBL" id="CAF4213325.1"/>
    </source>
</evidence>
<reference evidence="1" key="1">
    <citation type="submission" date="2021-02" db="EMBL/GenBank/DDBJ databases">
        <authorList>
            <person name="Nowell W R."/>
        </authorList>
    </citation>
    <scope>NUCLEOTIDE SEQUENCE</scope>
</reference>
<gene>
    <name evidence="1" type="ORF">FNK824_LOCUS36882</name>
</gene>
<protein>
    <submittedName>
        <fullName evidence="1">Uncharacterized protein</fullName>
    </submittedName>
</protein>
<feature type="non-terminal residue" evidence="1">
    <location>
        <position position="1"/>
    </location>
</feature>
<dbReference type="Proteomes" id="UP000663874">
    <property type="component" value="Unassembled WGS sequence"/>
</dbReference>
<accession>A0A820CW67</accession>
<name>A0A820CW67_9BILA</name>
<comment type="caution">
    <text evidence="1">The sequence shown here is derived from an EMBL/GenBank/DDBJ whole genome shotgun (WGS) entry which is preliminary data.</text>
</comment>
<evidence type="ECO:0000313" key="2">
    <source>
        <dbReference type="Proteomes" id="UP000663874"/>
    </source>
</evidence>
<proteinExistence type="predicted"/>
<organism evidence="1 2">
    <name type="scientific">Rotaria sordida</name>
    <dbReference type="NCBI Taxonomy" id="392033"/>
    <lineage>
        <taxon>Eukaryota</taxon>
        <taxon>Metazoa</taxon>
        <taxon>Spiralia</taxon>
        <taxon>Gnathifera</taxon>
        <taxon>Rotifera</taxon>
        <taxon>Eurotatoria</taxon>
        <taxon>Bdelloidea</taxon>
        <taxon>Philodinida</taxon>
        <taxon>Philodinidae</taxon>
        <taxon>Rotaria</taxon>
    </lineage>
</organism>
<sequence length="24" mass="2504">MPLSSDGISHIIFTSESTGVPKTV</sequence>
<dbReference type="EMBL" id="CAJOBE010017677">
    <property type="protein sequence ID" value="CAF4213325.1"/>
    <property type="molecule type" value="Genomic_DNA"/>
</dbReference>
<dbReference type="AlphaFoldDB" id="A0A820CW67"/>
<feature type="non-terminal residue" evidence="1">
    <location>
        <position position="24"/>
    </location>
</feature>